<name>A0A7J7NWX1_9MAGN</name>
<keyword evidence="1" id="KW-0732">Signal</keyword>
<keyword evidence="3" id="KW-1185">Reference proteome</keyword>
<evidence type="ECO:0000256" key="1">
    <source>
        <dbReference type="SAM" id="SignalP"/>
    </source>
</evidence>
<proteinExistence type="predicted"/>
<feature type="signal peptide" evidence="1">
    <location>
        <begin position="1"/>
        <end position="22"/>
    </location>
</feature>
<organism evidence="2 3">
    <name type="scientific">Kingdonia uniflora</name>
    <dbReference type="NCBI Taxonomy" id="39325"/>
    <lineage>
        <taxon>Eukaryota</taxon>
        <taxon>Viridiplantae</taxon>
        <taxon>Streptophyta</taxon>
        <taxon>Embryophyta</taxon>
        <taxon>Tracheophyta</taxon>
        <taxon>Spermatophyta</taxon>
        <taxon>Magnoliopsida</taxon>
        <taxon>Ranunculales</taxon>
        <taxon>Circaeasteraceae</taxon>
        <taxon>Kingdonia</taxon>
    </lineage>
</organism>
<reference evidence="2 3" key="1">
    <citation type="journal article" date="2020" name="IScience">
        <title>Genome Sequencing of the Endangered Kingdonia uniflora (Circaeasteraceae, Ranunculales) Reveals Potential Mechanisms of Evolutionary Specialization.</title>
        <authorList>
            <person name="Sun Y."/>
            <person name="Deng T."/>
            <person name="Zhang A."/>
            <person name="Moore M.J."/>
            <person name="Landis J.B."/>
            <person name="Lin N."/>
            <person name="Zhang H."/>
            <person name="Zhang X."/>
            <person name="Huang J."/>
            <person name="Zhang X."/>
            <person name="Sun H."/>
            <person name="Wang H."/>
        </authorList>
    </citation>
    <scope>NUCLEOTIDE SEQUENCE [LARGE SCALE GENOMIC DNA]</scope>
    <source>
        <strain evidence="2">TB1705</strain>
        <tissue evidence="2">Leaf</tissue>
    </source>
</reference>
<protein>
    <submittedName>
        <fullName evidence="2">Uncharacterized protein</fullName>
    </submittedName>
</protein>
<dbReference type="OrthoDB" id="544400at2759"/>
<sequence>MDVGSVSRFIIILVNILLCVRCKRKFSSVNSVVFWKISKNAQKVEDFIRNNGSLALKRFNYSDIKRTTGAFNDKLSQGKFRQPGPPGTHLAPPLDDRLVAVKVMTDSKGDGKDFIQRRI</sequence>
<dbReference type="EMBL" id="JACGCM010000479">
    <property type="protein sequence ID" value="KAF6171593.1"/>
    <property type="molecule type" value="Genomic_DNA"/>
</dbReference>
<feature type="chain" id="PRO_5029583536" evidence="1">
    <location>
        <begin position="23"/>
        <end position="119"/>
    </location>
</feature>
<evidence type="ECO:0000313" key="2">
    <source>
        <dbReference type="EMBL" id="KAF6171593.1"/>
    </source>
</evidence>
<evidence type="ECO:0000313" key="3">
    <source>
        <dbReference type="Proteomes" id="UP000541444"/>
    </source>
</evidence>
<accession>A0A7J7NWX1</accession>
<dbReference type="Proteomes" id="UP000541444">
    <property type="component" value="Unassembled WGS sequence"/>
</dbReference>
<dbReference type="AlphaFoldDB" id="A0A7J7NWX1"/>
<gene>
    <name evidence="2" type="ORF">GIB67_018117</name>
</gene>
<comment type="caution">
    <text evidence="2">The sequence shown here is derived from an EMBL/GenBank/DDBJ whole genome shotgun (WGS) entry which is preliminary data.</text>
</comment>